<reference evidence="1" key="1">
    <citation type="submission" date="2023-11" db="EMBL/GenBank/DDBJ databases">
        <authorList>
            <person name="Poullet M."/>
        </authorList>
    </citation>
    <scope>NUCLEOTIDE SEQUENCE</scope>
    <source>
        <strain evidence="1">E1834</strain>
    </source>
</reference>
<keyword evidence="2" id="KW-1185">Reference proteome</keyword>
<dbReference type="Proteomes" id="UP001497535">
    <property type="component" value="Unassembled WGS sequence"/>
</dbReference>
<name>A0ACB1B9N6_MELEN</name>
<dbReference type="EMBL" id="CAVMJV010000366">
    <property type="protein sequence ID" value="CAK5130175.1"/>
    <property type="molecule type" value="Genomic_DNA"/>
</dbReference>
<proteinExistence type="predicted"/>
<evidence type="ECO:0000313" key="1">
    <source>
        <dbReference type="EMBL" id="CAK5130175.1"/>
    </source>
</evidence>
<accession>A0ACB1B9N6</accession>
<comment type="caution">
    <text evidence="1">The sequence shown here is derived from an EMBL/GenBank/DDBJ whole genome shotgun (WGS) entry which is preliminary data.</text>
</comment>
<sequence>MDTLNQNGAFSEHPDAYELTFNGSVSHNQDLLNRKLSLRSMRQCLKMAVDGYEEAVQERREVEEMKNEYEKMEPRCGLFSF</sequence>
<organism evidence="1 2">
    <name type="scientific">Meloidogyne enterolobii</name>
    <name type="common">Root-knot nematode worm</name>
    <name type="synonym">Meloidogyne mayaguensis</name>
    <dbReference type="NCBI Taxonomy" id="390850"/>
    <lineage>
        <taxon>Eukaryota</taxon>
        <taxon>Metazoa</taxon>
        <taxon>Ecdysozoa</taxon>
        <taxon>Nematoda</taxon>
        <taxon>Chromadorea</taxon>
        <taxon>Rhabditida</taxon>
        <taxon>Tylenchina</taxon>
        <taxon>Tylenchomorpha</taxon>
        <taxon>Tylenchoidea</taxon>
        <taxon>Meloidogynidae</taxon>
        <taxon>Meloidogyninae</taxon>
        <taxon>Meloidogyne</taxon>
    </lineage>
</organism>
<protein>
    <submittedName>
        <fullName evidence="1">Uncharacterized protein</fullName>
    </submittedName>
</protein>
<evidence type="ECO:0000313" key="2">
    <source>
        <dbReference type="Proteomes" id="UP001497535"/>
    </source>
</evidence>
<gene>
    <name evidence="1" type="ORF">MENTE1834_LOCUS49384</name>
</gene>